<protein>
    <submittedName>
        <fullName evidence="1">Uncharacterized protein</fullName>
    </submittedName>
</protein>
<organism evidence="1 2">
    <name type="scientific">Strongylus vulgaris</name>
    <name type="common">Blood worm</name>
    <dbReference type="NCBI Taxonomy" id="40348"/>
    <lineage>
        <taxon>Eukaryota</taxon>
        <taxon>Metazoa</taxon>
        <taxon>Ecdysozoa</taxon>
        <taxon>Nematoda</taxon>
        <taxon>Chromadorea</taxon>
        <taxon>Rhabditida</taxon>
        <taxon>Rhabditina</taxon>
        <taxon>Rhabditomorpha</taxon>
        <taxon>Strongyloidea</taxon>
        <taxon>Strongylidae</taxon>
        <taxon>Strongylus</taxon>
    </lineage>
</organism>
<proteinExistence type="predicted"/>
<name>A0A3P7K5X9_STRVU</name>
<dbReference type="EMBL" id="UYYB01003509">
    <property type="protein sequence ID" value="VDM66705.1"/>
    <property type="molecule type" value="Genomic_DNA"/>
</dbReference>
<accession>A0A3P7K5X9</accession>
<reference evidence="1 2" key="1">
    <citation type="submission" date="2018-11" db="EMBL/GenBank/DDBJ databases">
        <authorList>
            <consortium name="Pathogen Informatics"/>
        </authorList>
    </citation>
    <scope>NUCLEOTIDE SEQUENCE [LARGE SCALE GENOMIC DNA]</scope>
</reference>
<gene>
    <name evidence="1" type="ORF">SVUK_LOCUS1703</name>
</gene>
<sequence>MFSEETFPFLSAFFHFKCYGTPTSTLQQSLDLSSKVLNLVVGKFPLLRGIVNKLKQGIQNVRNIQIKDEEIASLEPKMLELMPRVSKVVNNPSLLNRVGLKGSLAILSGFNKLGAILPADERAFKAKVKAKGVTAIIAPAISEISRLENTLGL</sequence>
<evidence type="ECO:0000313" key="1">
    <source>
        <dbReference type="EMBL" id="VDM66705.1"/>
    </source>
</evidence>
<dbReference type="AlphaFoldDB" id="A0A3P7K5X9"/>
<evidence type="ECO:0000313" key="2">
    <source>
        <dbReference type="Proteomes" id="UP000270094"/>
    </source>
</evidence>
<keyword evidence="2" id="KW-1185">Reference proteome</keyword>
<dbReference type="Proteomes" id="UP000270094">
    <property type="component" value="Unassembled WGS sequence"/>
</dbReference>